<sequence length="145" mass="16523">MPGYKSKPRPKVFVKDKQSVNDAARVSNFKLSFQYLDTSQKYGSSFKDWQKSGLLSQAMETLYGYCCSPLMSQVDGDKFTIYGSFPPKDKTLFKYPKHVPEDANWARIHVNGPAVVVGHIVGDTFYVVFLDKTHKFRLTRKITGK</sequence>
<dbReference type="Proteomes" id="UP000784286">
    <property type="component" value="Unassembled WGS sequence"/>
</dbReference>
<protein>
    <submittedName>
        <fullName evidence="1">Uncharacterized protein</fullName>
    </submittedName>
</protein>
<dbReference type="AlphaFoldDB" id="A0A948TMN7"/>
<comment type="caution">
    <text evidence="1">The sequence shown here is derived from an EMBL/GenBank/DDBJ whole genome shotgun (WGS) entry which is preliminary data.</text>
</comment>
<reference evidence="1" key="2">
    <citation type="submission" date="2021-04" db="EMBL/GenBank/DDBJ databases">
        <authorList>
            <person name="Gilroy R."/>
        </authorList>
    </citation>
    <scope>NUCLEOTIDE SEQUENCE</scope>
    <source>
        <strain evidence="1">8470</strain>
    </source>
</reference>
<gene>
    <name evidence="1" type="ORF">H9928_06690</name>
</gene>
<reference evidence="1" key="1">
    <citation type="journal article" date="2021" name="PeerJ">
        <title>Extensive microbial diversity within the chicken gut microbiome revealed by metagenomics and culture.</title>
        <authorList>
            <person name="Gilroy R."/>
            <person name="Ravi A."/>
            <person name="Getino M."/>
            <person name="Pursley I."/>
            <person name="Horton D.L."/>
            <person name="Alikhan N.F."/>
            <person name="Baker D."/>
            <person name="Gharbi K."/>
            <person name="Hall N."/>
            <person name="Watson M."/>
            <person name="Adriaenssens E.M."/>
            <person name="Foster-Nyarko E."/>
            <person name="Jarju S."/>
            <person name="Secka A."/>
            <person name="Antonio M."/>
            <person name="Oren A."/>
            <person name="Chaudhuri R.R."/>
            <person name="La Ragione R."/>
            <person name="Hildebrand F."/>
            <person name="Pallen M.J."/>
        </authorList>
    </citation>
    <scope>NUCLEOTIDE SEQUENCE</scope>
    <source>
        <strain evidence="1">8470</strain>
    </source>
</reference>
<dbReference type="EMBL" id="JAHLFJ010000065">
    <property type="protein sequence ID" value="MBU3856226.1"/>
    <property type="molecule type" value="Genomic_DNA"/>
</dbReference>
<evidence type="ECO:0000313" key="2">
    <source>
        <dbReference type="Proteomes" id="UP000784286"/>
    </source>
</evidence>
<organism evidence="1 2">
    <name type="scientific">Candidatus Phocaeicola excrementipullorum</name>
    <dbReference type="NCBI Taxonomy" id="2838731"/>
    <lineage>
        <taxon>Bacteria</taxon>
        <taxon>Pseudomonadati</taxon>
        <taxon>Bacteroidota</taxon>
        <taxon>Bacteroidia</taxon>
        <taxon>Bacteroidales</taxon>
        <taxon>Bacteroidaceae</taxon>
        <taxon>Phocaeicola</taxon>
    </lineage>
</organism>
<name>A0A948TMN7_9BACT</name>
<evidence type="ECO:0000313" key="1">
    <source>
        <dbReference type="EMBL" id="MBU3856226.1"/>
    </source>
</evidence>
<proteinExistence type="predicted"/>
<accession>A0A948TMN7</accession>